<comment type="caution">
    <text evidence="1">The sequence shown here is derived from an EMBL/GenBank/DDBJ whole genome shotgun (WGS) entry which is preliminary data.</text>
</comment>
<sequence>MLLLRYICNMQKYRTIISYKSYFEDFVSQQRPKVIKKIFQTLRIIEQIERIPSTYLKYIEGTDGLFEIRIMFGSDIFRIFCFFDEGKLIVLLSGFQKKTQKTPSEEIKRAERLKNEYFNEKNLEDQE</sequence>
<evidence type="ECO:0000313" key="2">
    <source>
        <dbReference type="Proteomes" id="UP001165444"/>
    </source>
</evidence>
<organism evidence="1 2">
    <name type="scientific">Parabacteroides faecalis</name>
    <dbReference type="NCBI Taxonomy" id="2924040"/>
    <lineage>
        <taxon>Bacteria</taxon>
        <taxon>Pseudomonadati</taxon>
        <taxon>Bacteroidota</taxon>
        <taxon>Bacteroidia</taxon>
        <taxon>Bacteroidales</taxon>
        <taxon>Tannerellaceae</taxon>
        <taxon>Parabacteroides</taxon>
    </lineage>
</organism>
<dbReference type="InterPro" id="IPR009241">
    <property type="entry name" value="HigB-like"/>
</dbReference>
<reference evidence="1 2" key="1">
    <citation type="submission" date="2022-03" db="EMBL/GenBank/DDBJ databases">
        <title>Parabacteroides sp. nov. isolated from swine feces.</title>
        <authorList>
            <person name="Bak J.E."/>
        </authorList>
    </citation>
    <scope>NUCLEOTIDE SEQUENCE [LARGE SCALE GENOMIC DNA]</scope>
    <source>
        <strain evidence="1 2">AGMB00274</strain>
    </source>
</reference>
<dbReference type="Proteomes" id="UP001165444">
    <property type="component" value="Unassembled WGS sequence"/>
</dbReference>
<evidence type="ECO:0000313" key="1">
    <source>
        <dbReference type="EMBL" id="MCJ2381854.1"/>
    </source>
</evidence>
<protein>
    <submittedName>
        <fullName evidence="1">Type II toxin-antitoxin system RelE/ParE family toxin</fullName>
    </submittedName>
</protein>
<accession>A0ABT0C4C2</accession>
<dbReference type="EMBL" id="JAKZMM010000045">
    <property type="protein sequence ID" value="MCJ2381854.1"/>
    <property type="molecule type" value="Genomic_DNA"/>
</dbReference>
<keyword evidence="2" id="KW-1185">Reference proteome</keyword>
<gene>
    <name evidence="1" type="ORF">MUN53_14775</name>
</gene>
<proteinExistence type="predicted"/>
<dbReference type="RefSeq" id="WP_243326290.1">
    <property type="nucleotide sequence ID" value="NZ_JAKZMM010000045.1"/>
</dbReference>
<name>A0ABT0C4C2_9BACT</name>
<dbReference type="Pfam" id="PF05973">
    <property type="entry name" value="Gp49"/>
    <property type="match status" value="1"/>
</dbReference>